<evidence type="ECO:0000256" key="2">
    <source>
        <dbReference type="ARBA" id="ARBA00023315"/>
    </source>
</evidence>
<dbReference type="InterPro" id="IPR016181">
    <property type="entry name" value="Acyl_CoA_acyltransferase"/>
</dbReference>
<dbReference type="PROSITE" id="PS51186">
    <property type="entry name" value="GNAT"/>
    <property type="match status" value="1"/>
</dbReference>
<dbReference type="PANTHER" id="PTHR10545:SF29">
    <property type="entry name" value="GH14572P-RELATED"/>
    <property type="match status" value="1"/>
</dbReference>
<keyword evidence="5" id="KW-1185">Reference proteome</keyword>
<dbReference type="Gene3D" id="3.40.630.30">
    <property type="match status" value="1"/>
</dbReference>
<dbReference type="CDD" id="cd04301">
    <property type="entry name" value="NAT_SF"/>
    <property type="match status" value="1"/>
</dbReference>
<dbReference type="EMBL" id="JAKKDV010000001">
    <property type="protein sequence ID" value="MCF7559382.1"/>
    <property type="molecule type" value="Genomic_DNA"/>
</dbReference>
<organism evidence="4 5">
    <name type="scientific">Flaviramulus multivorans</name>
    <dbReference type="NCBI Taxonomy" id="1304750"/>
    <lineage>
        <taxon>Bacteria</taxon>
        <taxon>Pseudomonadati</taxon>
        <taxon>Bacteroidota</taxon>
        <taxon>Flavobacteriia</taxon>
        <taxon>Flavobacteriales</taxon>
        <taxon>Flavobacteriaceae</taxon>
        <taxon>Flaviramulus</taxon>
    </lineage>
</organism>
<evidence type="ECO:0000256" key="1">
    <source>
        <dbReference type="ARBA" id="ARBA00022679"/>
    </source>
</evidence>
<dbReference type="SUPFAM" id="SSF55729">
    <property type="entry name" value="Acyl-CoA N-acyltransferases (Nat)"/>
    <property type="match status" value="1"/>
</dbReference>
<sequence>MFFIRNATVEDMPQVFKLIQELAIYEKEPEAVEVTIKDLEKDGFGEHPAFHCFVAEVNSKIEGIALIYNRYSTWKGKILHLEDLIVSQAVRGSGIGTALLDEVVKYAHSLGVKRINWEVLDWNESAIAFYEKKGANVMRDWDVVQLSEAGIKNYISSIQNSSNR</sequence>
<dbReference type="PANTHER" id="PTHR10545">
    <property type="entry name" value="DIAMINE N-ACETYLTRANSFERASE"/>
    <property type="match status" value="1"/>
</dbReference>
<name>A0ABS9IF39_9FLAO</name>
<dbReference type="InterPro" id="IPR000182">
    <property type="entry name" value="GNAT_dom"/>
</dbReference>
<dbReference type="Proteomes" id="UP001200022">
    <property type="component" value="Unassembled WGS sequence"/>
</dbReference>
<comment type="caution">
    <text evidence="4">The sequence shown here is derived from an EMBL/GenBank/DDBJ whole genome shotgun (WGS) entry which is preliminary data.</text>
</comment>
<proteinExistence type="predicted"/>
<keyword evidence="1" id="KW-0808">Transferase</keyword>
<evidence type="ECO:0000313" key="5">
    <source>
        <dbReference type="Proteomes" id="UP001200022"/>
    </source>
</evidence>
<evidence type="ECO:0000259" key="3">
    <source>
        <dbReference type="PROSITE" id="PS51186"/>
    </source>
</evidence>
<accession>A0ABS9IF39</accession>
<protein>
    <submittedName>
        <fullName evidence="4">GNAT family N-acetyltransferase</fullName>
    </submittedName>
</protein>
<dbReference type="Pfam" id="PF00583">
    <property type="entry name" value="Acetyltransf_1"/>
    <property type="match status" value="1"/>
</dbReference>
<dbReference type="InterPro" id="IPR051016">
    <property type="entry name" value="Diverse_Substrate_AcTransf"/>
</dbReference>
<evidence type="ECO:0000313" key="4">
    <source>
        <dbReference type="EMBL" id="MCF7559382.1"/>
    </source>
</evidence>
<keyword evidence="2" id="KW-0012">Acyltransferase</keyword>
<reference evidence="4 5" key="1">
    <citation type="submission" date="2022-01" db="EMBL/GenBank/DDBJ databases">
        <title>Draft genome sequence of Sabulilitoribacter multivorans KCTC 32326.</title>
        <authorList>
            <person name="Oh J.-S."/>
        </authorList>
    </citation>
    <scope>NUCLEOTIDE SEQUENCE [LARGE SCALE GENOMIC DNA]</scope>
    <source>
        <strain evidence="4 5">M-M16</strain>
    </source>
</reference>
<dbReference type="RefSeq" id="WP_237229739.1">
    <property type="nucleotide sequence ID" value="NZ_JAKKDV010000001.1"/>
</dbReference>
<gene>
    <name evidence="4" type="ORF">L3X39_01935</name>
</gene>
<feature type="domain" description="N-acetyltransferase" evidence="3">
    <location>
        <begin position="2"/>
        <end position="156"/>
    </location>
</feature>